<keyword evidence="2" id="KW-1185">Reference proteome</keyword>
<evidence type="ECO:0000313" key="2">
    <source>
        <dbReference type="Proteomes" id="UP001732700"/>
    </source>
</evidence>
<sequence length="103" mass="11178">MESRMSKSPPSSPPPPTAVRDEGDSDAAAGVTSRLYLHRPGPGAGALEKDAVLRRIRHRRRANRLQNTLRSLLVQQKQQVVAPEPDGDGEKPAGWLDDAFSSP</sequence>
<organism evidence="1 2">
    <name type="scientific">Avena sativa</name>
    <name type="common">Oat</name>
    <dbReference type="NCBI Taxonomy" id="4498"/>
    <lineage>
        <taxon>Eukaryota</taxon>
        <taxon>Viridiplantae</taxon>
        <taxon>Streptophyta</taxon>
        <taxon>Embryophyta</taxon>
        <taxon>Tracheophyta</taxon>
        <taxon>Spermatophyta</taxon>
        <taxon>Magnoliopsida</taxon>
        <taxon>Liliopsida</taxon>
        <taxon>Poales</taxon>
        <taxon>Poaceae</taxon>
        <taxon>BOP clade</taxon>
        <taxon>Pooideae</taxon>
        <taxon>Poodae</taxon>
        <taxon>Poeae</taxon>
        <taxon>Poeae Chloroplast Group 1 (Aveneae type)</taxon>
        <taxon>Aveninae</taxon>
        <taxon>Avena</taxon>
    </lineage>
</organism>
<proteinExistence type="predicted"/>
<dbReference type="Proteomes" id="UP001732700">
    <property type="component" value="Chromosome 5A"/>
</dbReference>
<name>A0ACD5XM70_AVESA</name>
<reference evidence="1" key="1">
    <citation type="submission" date="2021-05" db="EMBL/GenBank/DDBJ databases">
        <authorList>
            <person name="Scholz U."/>
            <person name="Mascher M."/>
            <person name="Fiebig A."/>
        </authorList>
    </citation>
    <scope>NUCLEOTIDE SEQUENCE [LARGE SCALE GENOMIC DNA]</scope>
</reference>
<dbReference type="EnsemblPlants" id="AVESA.00010b.r2.5AG0815120.1">
    <property type="protein sequence ID" value="AVESA.00010b.r2.5AG0815120.1.CDS.1"/>
    <property type="gene ID" value="AVESA.00010b.r2.5AG0815120"/>
</dbReference>
<accession>A0ACD5XM70</accession>
<protein>
    <submittedName>
        <fullName evidence="1">Uncharacterized protein</fullName>
    </submittedName>
</protein>
<evidence type="ECO:0000313" key="1">
    <source>
        <dbReference type="EnsemblPlants" id="AVESA.00010b.r2.5AG0815120.1.CDS.1"/>
    </source>
</evidence>
<reference evidence="1" key="2">
    <citation type="submission" date="2025-09" db="UniProtKB">
        <authorList>
            <consortium name="EnsemblPlants"/>
        </authorList>
    </citation>
    <scope>IDENTIFICATION</scope>
</reference>